<accession>A0A0N1IM04</accession>
<feature type="compositionally biased region" description="Basic and acidic residues" evidence="1">
    <location>
        <begin position="403"/>
        <end position="414"/>
    </location>
</feature>
<feature type="region of interest" description="Disordered" evidence="1">
    <location>
        <begin position="40"/>
        <end position="82"/>
    </location>
</feature>
<evidence type="ECO:0000313" key="3">
    <source>
        <dbReference type="Proteomes" id="UP000038009"/>
    </source>
</evidence>
<dbReference type="OrthoDB" id="271993at2759"/>
<feature type="compositionally biased region" description="Polar residues" evidence="1">
    <location>
        <begin position="59"/>
        <end position="72"/>
    </location>
</feature>
<feature type="region of interest" description="Disordered" evidence="1">
    <location>
        <begin position="370"/>
        <end position="437"/>
    </location>
</feature>
<sequence>MVKKSDTYARVLRPGESMMLGRKFSDFEIVLFRPKQHVRLEEGQHSDQQPEADAFSPDRASTSKDSVSNPSGGTAGPTGNKVTFALGPGFSETSHADRKKNGVAAAIFSAAGGLTRDAAPEPLYDEGTGPLTGKRGSNACTMVRFADFAVDAPLFFDTTVCIFYDELTKMDYVATGRSTADSKGIHYIPHLVVLGDEVGSRAYCNYNITRPNGESLLNKTGDVSEEDDDVFVSRNAANSGPTTMAAADGVSVNLRRLGTCAGFLVCATLFGKDACLNRERNVFYMIRKPRSSSPFCLVPLCVSGGPSKSCISLMVRKIKVQGDSTWEVVNVNEGLALQDVKSLVLKLQKRGLKDPAHFTRDFELKSTTKRANDGAYGGGEENVVSSSSDSSSSELDTSFSQKRLSEAPEQEHSFMSDGALPPGEHHTHASQTRGGRTFSGLLVDVPRVAREGRRQYNVGRSHVQSNLFDGDTSEEDEVLDDAMRAVVPCYANTSLIRYDNGAYNVGSKVDSLVTHYIDHRETYGFDAAGHRLTGGSGSVVTKDGVSKDILPPLLGAQRGQCLADWSTPIPVLDRCQIEEEDSIAARPELPPDLLVTSQDRRLAAAMLLHRSSISPAMKRRQSALNRRRGSSSRRSSVSRKRTPRPRKSAGKGRRKKANRKAARTKSASAHSAGRAGEGRGSDGMPGRKSAAHRPHSSPSRPKRPQAKARPSRAAHKEDGKR</sequence>
<feature type="region of interest" description="Disordered" evidence="1">
    <location>
        <begin position="613"/>
        <end position="721"/>
    </location>
</feature>
<name>A0A0N1IM04_LEPSE</name>
<evidence type="ECO:0000313" key="2">
    <source>
        <dbReference type="EMBL" id="KPI88628.1"/>
    </source>
</evidence>
<dbReference type="EMBL" id="LJSK01000045">
    <property type="protein sequence ID" value="KPI88628.1"/>
    <property type="molecule type" value="Genomic_DNA"/>
</dbReference>
<evidence type="ECO:0000256" key="1">
    <source>
        <dbReference type="SAM" id="MobiDB-lite"/>
    </source>
</evidence>
<protein>
    <submittedName>
        <fullName evidence="2">Uncharacterized protein</fullName>
    </submittedName>
</protein>
<dbReference type="OMA" id="CIFYDEL"/>
<feature type="compositionally biased region" description="Low complexity" evidence="1">
    <location>
        <begin position="385"/>
        <end position="400"/>
    </location>
</feature>
<proteinExistence type="predicted"/>
<dbReference type="AlphaFoldDB" id="A0A0N1IM04"/>
<feature type="compositionally biased region" description="Basic residues" evidence="1">
    <location>
        <begin position="617"/>
        <end position="663"/>
    </location>
</feature>
<reference evidence="2 3" key="1">
    <citation type="journal article" date="2015" name="PLoS Pathog.">
        <title>Leptomonas seymouri: Adaptations to the Dixenous Life Cycle Analyzed by Genome Sequencing, Transcriptome Profiling and Co-infection with Leishmania donovani.</title>
        <authorList>
            <person name="Kraeva N."/>
            <person name="Butenko A."/>
            <person name="Hlavacova J."/>
            <person name="Kostygov A."/>
            <person name="Myskova J."/>
            <person name="Grybchuk D."/>
            <person name="Lestinova T."/>
            <person name="Votypka J."/>
            <person name="Volf P."/>
            <person name="Opperdoes F."/>
            <person name="Flegontov P."/>
            <person name="Lukes J."/>
            <person name="Yurchenko V."/>
        </authorList>
    </citation>
    <scope>NUCLEOTIDE SEQUENCE [LARGE SCALE GENOMIC DNA]</scope>
    <source>
        <strain evidence="2 3">ATCC 30220</strain>
    </source>
</reference>
<comment type="caution">
    <text evidence="2">The sequence shown here is derived from an EMBL/GenBank/DDBJ whole genome shotgun (WGS) entry which is preliminary data.</text>
</comment>
<keyword evidence="3" id="KW-1185">Reference proteome</keyword>
<organism evidence="2 3">
    <name type="scientific">Leptomonas seymouri</name>
    <dbReference type="NCBI Taxonomy" id="5684"/>
    <lineage>
        <taxon>Eukaryota</taxon>
        <taxon>Discoba</taxon>
        <taxon>Euglenozoa</taxon>
        <taxon>Kinetoplastea</taxon>
        <taxon>Metakinetoplastina</taxon>
        <taxon>Trypanosomatida</taxon>
        <taxon>Trypanosomatidae</taxon>
        <taxon>Leishmaniinae</taxon>
        <taxon>Leptomonas</taxon>
    </lineage>
</organism>
<dbReference type="VEuPathDB" id="TriTrypDB:Lsey_0045_0300"/>
<dbReference type="Proteomes" id="UP000038009">
    <property type="component" value="Unassembled WGS sequence"/>
</dbReference>
<feature type="compositionally biased region" description="Basic residues" evidence="1">
    <location>
        <begin position="689"/>
        <end position="713"/>
    </location>
</feature>
<gene>
    <name evidence="2" type="ORF">ABL78_2296</name>
</gene>